<accession>A0ABQ8JW07</accession>
<comment type="caution">
    <text evidence="2">The sequence shown here is derived from an EMBL/GenBank/DDBJ whole genome shotgun (WGS) entry which is preliminary data.</text>
</comment>
<dbReference type="EMBL" id="NJHN03000008">
    <property type="protein sequence ID" value="KAH9426767.1"/>
    <property type="molecule type" value="Genomic_DNA"/>
</dbReference>
<sequence length="72" mass="8333">MKSMVEIRYLTYFNNDFDQYLVQSKSILSSGGGKKVLYEYTKFSSIVQLYEKPSKQNSQEPQTISISGHENE</sequence>
<reference evidence="2 3" key="1">
    <citation type="journal article" date="2018" name="J. Allergy Clin. Immunol.">
        <title>High-quality assembly of Dermatophagoides pteronyssinus genome and transcriptome reveals a wide range of novel allergens.</title>
        <authorList>
            <person name="Liu X.Y."/>
            <person name="Yang K.Y."/>
            <person name="Wang M.Q."/>
            <person name="Kwok J.S."/>
            <person name="Zeng X."/>
            <person name="Yang Z."/>
            <person name="Xiao X.J."/>
            <person name="Lau C.P."/>
            <person name="Li Y."/>
            <person name="Huang Z.M."/>
            <person name="Ba J.G."/>
            <person name="Yim A.K."/>
            <person name="Ouyang C.Y."/>
            <person name="Ngai S.M."/>
            <person name="Chan T.F."/>
            <person name="Leung E.L."/>
            <person name="Liu L."/>
            <person name="Liu Z.G."/>
            <person name="Tsui S.K."/>
        </authorList>
    </citation>
    <scope>NUCLEOTIDE SEQUENCE [LARGE SCALE GENOMIC DNA]</scope>
    <source>
        <strain evidence="2">Derp</strain>
    </source>
</reference>
<protein>
    <submittedName>
        <fullName evidence="2">Uncharacterized protein</fullName>
    </submittedName>
</protein>
<feature type="region of interest" description="Disordered" evidence="1">
    <location>
        <begin position="53"/>
        <end position="72"/>
    </location>
</feature>
<name>A0ABQ8JW07_DERPT</name>
<reference evidence="2 3" key="2">
    <citation type="journal article" date="2022" name="Mol. Biol. Evol.">
        <title>Comparative Genomics Reveals Insights into the Divergent Evolution of Astigmatic Mites and Household Pest Adaptations.</title>
        <authorList>
            <person name="Xiong Q."/>
            <person name="Wan A.T."/>
            <person name="Liu X."/>
            <person name="Fung C.S."/>
            <person name="Xiao X."/>
            <person name="Malainual N."/>
            <person name="Hou J."/>
            <person name="Wang L."/>
            <person name="Wang M."/>
            <person name="Yang K.Y."/>
            <person name="Cui Y."/>
            <person name="Leung E.L."/>
            <person name="Nong W."/>
            <person name="Shin S.K."/>
            <person name="Au S.W."/>
            <person name="Jeong K.Y."/>
            <person name="Chew F.T."/>
            <person name="Hui J.H."/>
            <person name="Leung T.F."/>
            <person name="Tungtrongchitr A."/>
            <person name="Zhong N."/>
            <person name="Liu Z."/>
            <person name="Tsui S.K."/>
        </authorList>
    </citation>
    <scope>NUCLEOTIDE SEQUENCE [LARGE SCALE GENOMIC DNA]</scope>
    <source>
        <strain evidence="2">Derp</strain>
    </source>
</reference>
<keyword evidence="3" id="KW-1185">Reference proteome</keyword>
<dbReference type="Proteomes" id="UP000887458">
    <property type="component" value="Unassembled WGS sequence"/>
</dbReference>
<evidence type="ECO:0000313" key="3">
    <source>
        <dbReference type="Proteomes" id="UP000887458"/>
    </source>
</evidence>
<feature type="compositionally biased region" description="Polar residues" evidence="1">
    <location>
        <begin position="55"/>
        <end position="72"/>
    </location>
</feature>
<evidence type="ECO:0000256" key="1">
    <source>
        <dbReference type="SAM" id="MobiDB-lite"/>
    </source>
</evidence>
<proteinExistence type="predicted"/>
<organism evidence="2 3">
    <name type="scientific">Dermatophagoides pteronyssinus</name>
    <name type="common">European house dust mite</name>
    <dbReference type="NCBI Taxonomy" id="6956"/>
    <lineage>
        <taxon>Eukaryota</taxon>
        <taxon>Metazoa</taxon>
        <taxon>Ecdysozoa</taxon>
        <taxon>Arthropoda</taxon>
        <taxon>Chelicerata</taxon>
        <taxon>Arachnida</taxon>
        <taxon>Acari</taxon>
        <taxon>Acariformes</taxon>
        <taxon>Sarcoptiformes</taxon>
        <taxon>Astigmata</taxon>
        <taxon>Psoroptidia</taxon>
        <taxon>Analgoidea</taxon>
        <taxon>Pyroglyphidae</taxon>
        <taxon>Dermatophagoidinae</taxon>
        <taxon>Dermatophagoides</taxon>
    </lineage>
</organism>
<gene>
    <name evidence="2" type="ORF">DERP_002867</name>
</gene>
<evidence type="ECO:0000313" key="2">
    <source>
        <dbReference type="EMBL" id="KAH9426767.1"/>
    </source>
</evidence>